<reference evidence="1" key="1">
    <citation type="submission" date="2024-05" db="EMBL/GenBank/DDBJ databases">
        <title>Alkalihalobacillus sp. strain MEB203 novel alkaliphilic bacterium from Lonar Lake, India.</title>
        <authorList>
            <person name="Joshi A."/>
            <person name="Thite S."/>
            <person name="Mengade P."/>
        </authorList>
    </citation>
    <scope>NUCLEOTIDE SEQUENCE</scope>
    <source>
        <strain evidence="1">MEB 203</strain>
    </source>
</reference>
<evidence type="ECO:0000313" key="1">
    <source>
        <dbReference type="EMBL" id="MDE5414843.1"/>
    </source>
</evidence>
<dbReference type="Proteomes" id="UP001148125">
    <property type="component" value="Unassembled WGS sequence"/>
</dbReference>
<comment type="caution">
    <text evidence="1">The sequence shown here is derived from an EMBL/GenBank/DDBJ whole genome shotgun (WGS) entry which is preliminary data.</text>
</comment>
<proteinExistence type="predicted"/>
<gene>
    <name evidence="1" type="ORF">N7Z68_15900</name>
</gene>
<sequence>MEQAIFKAHFVHPLTDVPLIILYNNVTGLIAFERDEEVIKVISSMKDIIPEEIITEEKLSKTDHICRSTYPAGSLEDVKELLETIGINTKHIKFQMIYLH</sequence>
<evidence type="ECO:0000313" key="2">
    <source>
        <dbReference type="Proteomes" id="UP001148125"/>
    </source>
</evidence>
<dbReference type="EMBL" id="JAOTPO010000011">
    <property type="protein sequence ID" value="MDE5414843.1"/>
    <property type="molecule type" value="Genomic_DNA"/>
</dbReference>
<dbReference type="RefSeq" id="WP_275119448.1">
    <property type="nucleotide sequence ID" value="NZ_JAOTPO010000011.1"/>
</dbReference>
<keyword evidence="2" id="KW-1185">Reference proteome</keyword>
<name>A0ABT5VHB7_9BACI</name>
<protein>
    <submittedName>
        <fullName evidence="1">Uncharacterized protein</fullName>
    </submittedName>
</protein>
<organism evidence="1 2">
    <name type="scientific">Alkalihalobacterium chitinilyticum</name>
    <dbReference type="NCBI Taxonomy" id="2980103"/>
    <lineage>
        <taxon>Bacteria</taxon>
        <taxon>Bacillati</taxon>
        <taxon>Bacillota</taxon>
        <taxon>Bacilli</taxon>
        <taxon>Bacillales</taxon>
        <taxon>Bacillaceae</taxon>
        <taxon>Alkalihalobacterium</taxon>
    </lineage>
</organism>
<accession>A0ABT5VHB7</accession>